<reference evidence="2" key="1">
    <citation type="journal article" date="2019" name="Int. J. Syst. Evol. Microbiol.">
        <title>The Global Catalogue of Microorganisms (GCM) 10K type strain sequencing project: providing services to taxonomists for standard genome sequencing and annotation.</title>
        <authorList>
            <consortium name="The Broad Institute Genomics Platform"/>
            <consortium name="The Broad Institute Genome Sequencing Center for Infectious Disease"/>
            <person name="Wu L."/>
            <person name="Ma J."/>
        </authorList>
    </citation>
    <scope>NUCLEOTIDE SEQUENCE [LARGE SCALE GENOMIC DNA]</scope>
    <source>
        <strain evidence="2">NBRC 106348</strain>
    </source>
</reference>
<dbReference type="RefSeq" id="WP_284294512.1">
    <property type="nucleotide sequence ID" value="NZ_BSUK01000001.1"/>
</dbReference>
<gene>
    <name evidence="1" type="ORF">GCM10025864_39140</name>
</gene>
<protein>
    <submittedName>
        <fullName evidence="1">Uncharacterized protein</fullName>
    </submittedName>
</protein>
<proteinExistence type="predicted"/>
<organism evidence="1 2">
    <name type="scientific">Luteimicrobium album</name>
    <dbReference type="NCBI Taxonomy" id="1054550"/>
    <lineage>
        <taxon>Bacteria</taxon>
        <taxon>Bacillati</taxon>
        <taxon>Actinomycetota</taxon>
        <taxon>Actinomycetes</taxon>
        <taxon>Micrococcales</taxon>
        <taxon>Luteimicrobium</taxon>
    </lineage>
</organism>
<comment type="caution">
    <text evidence="1">The sequence shown here is derived from an EMBL/GenBank/DDBJ whole genome shotgun (WGS) entry which is preliminary data.</text>
</comment>
<evidence type="ECO:0000313" key="2">
    <source>
        <dbReference type="Proteomes" id="UP001157091"/>
    </source>
</evidence>
<accession>A0ABQ6I5U9</accession>
<keyword evidence="2" id="KW-1185">Reference proteome</keyword>
<evidence type="ECO:0000313" key="1">
    <source>
        <dbReference type="EMBL" id="GMA26155.1"/>
    </source>
</evidence>
<name>A0ABQ6I5U9_9MICO</name>
<sequence length="138" mass="15325">MTRYWKAEDGQVADFADDYEFMHPEDWTEVQVVPLDATVIEASELPEVVNDPDDDSSLQAGGAWYAARTADGHHVVALAHLAMEQHQARKHPPVDEAQVKALADDLSRYEATEAAASFKNAARYLIARGWTKREEAAS</sequence>
<dbReference type="EMBL" id="BSUK01000001">
    <property type="protein sequence ID" value="GMA26155.1"/>
    <property type="molecule type" value="Genomic_DNA"/>
</dbReference>
<dbReference type="Proteomes" id="UP001157091">
    <property type="component" value="Unassembled WGS sequence"/>
</dbReference>